<evidence type="ECO:0000256" key="4">
    <source>
        <dbReference type="ARBA" id="ARBA00022475"/>
    </source>
</evidence>
<dbReference type="PANTHER" id="PTHR45528">
    <property type="entry name" value="SENSOR HISTIDINE KINASE CPXA"/>
    <property type="match status" value="1"/>
</dbReference>
<evidence type="ECO:0000256" key="12">
    <source>
        <dbReference type="ARBA" id="ARBA00023012"/>
    </source>
</evidence>
<dbReference type="SMART" id="SM00387">
    <property type="entry name" value="HATPase_c"/>
    <property type="match status" value="1"/>
</dbReference>
<dbReference type="Pfam" id="PF02518">
    <property type="entry name" value="HATPase_c"/>
    <property type="match status" value="1"/>
</dbReference>
<dbReference type="InterPro" id="IPR036097">
    <property type="entry name" value="HisK_dim/P_sf"/>
</dbReference>
<dbReference type="GO" id="GO:0005886">
    <property type="term" value="C:plasma membrane"/>
    <property type="evidence" value="ECO:0007669"/>
    <property type="project" value="UniProtKB-SubCell"/>
</dbReference>
<evidence type="ECO:0000256" key="5">
    <source>
        <dbReference type="ARBA" id="ARBA00022553"/>
    </source>
</evidence>
<keyword evidence="18" id="KW-1185">Reference proteome</keyword>
<keyword evidence="12" id="KW-0902">Two-component regulatory system</keyword>
<dbReference type="InterPro" id="IPR005467">
    <property type="entry name" value="His_kinase_dom"/>
</dbReference>
<keyword evidence="8" id="KW-0547">Nucleotide-binding</keyword>
<dbReference type="Gene3D" id="3.30.565.10">
    <property type="entry name" value="Histidine kinase-like ATPase, C-terminal domain"/>
    <property type="match status" value="1"/>
</dbReference>
<organism evidence="17 18">
    <name type="scientific">Marinisporobacter balticus</name>
    <dbReference type="NCBI Taxonomy" id="2018667"/>
    <lineage>
        <taxon>Bacteria</taxon>
        <taxon>Bacillati</taxon>
        <taxon>Bacillota</taxon>
        <taxon>Clostridia</taxon>
        <taxon>Peptostreptococcales</taxon>
        <taxon>Thermotaleaceae</taxon>
        <taxon>Marinisporobacter</taxon>
    </lineage>
</organism>
<dbReference type="SUPFAM" id="SSF47384">
    <property type="entry name" value="Homodimeric domain of signal transducing histidine kinase"/>
    <property type="match status" value="1"/>
</dbReference>
<evidence type="ECO:0000256" key="14">
    <source>
        <dbReference type="SAM" id="MobiDB-lite"/>
    </source>
</evidence>
<comment type="subcellular location">
    <subcellularLocation>
        <location evidence="2">Cell membrane</location>
        <topology evidence="2">Multi-pass membrane protein</topology>
    </subcellularLocation>
</comment>
<comment type="caution">
    <text evidence="17">The sequence shown here is derived from an EMBL/GenBank/DDBJ whole genome shotgun (WGS) entry which is preliminary data.</text>
</comment>
<feature type="transmembrane region" description="Helical" evidence="15">
    <location>
        <begin position="78"/>
        <end position="101"/>
    </location>
</feature>
<dbReference type="EC" id="2.7.13.3" evidence="3"/>
<feature type="transmembrane region" description="Helical" evidence="15">
    <location>
        <begin position="261"/>
        <end position="285"/>
    </location>
</feature>
<evidence type="ECO:0000256" key="7">
    <source>
        <dbReference type="ARBA" id="ARBA00022692"/>
    </source>
</evidence>
<keyword evidence="10" id="KW-0067">ATP-binding</keyword>
<dbReference type="InterPro" id="IPR050398">
    <property type="entry name" value="HssS/ArlS-like"/>
</dbReference>
<dbReference type="PANTHER" id="PTHR45528:SF1">
    <property type="entry name" value="SENSOR HISTIDINE KINASE CPXA"/>
    <property type="match status" value="1"/>
</dbReference>
<evidence type="ECO:0000256" key="2">
    <source>
        <dbReference type="ARBA" id="ARBA00004651"/>
    </source>
</evidence>
<dbReference type="EMBL" id="SLWV01000006">
    <property type="protein sequence ID" value="TCO77422.1"/>
    <property type="molecule type" value="Genomic_DNA"/>
</dbReference>
<keyword evidence="7 15" id="KW-0812">Transmembrane</keyword>
<evidence type="ECO:0000256" key="10">
    <source>
        <dbReference type="ARBA" id="ARBA00022840"/>
    </source>
</evidence>
<evidence type="ECO:0000256" key="9">
    <source>
        <dbReference type="ARBA" id="ARBA00022777"/>
    </source>
</evidence>
<dbReference type="GO" id="GO:0005524">
    <property type="term" value="F:ATP binding"/>
    <property type="evidence" value="ECO:0007669"/>
    <property type="project" value="UniProtKB-KW"/>
</dbReference>
<dbReference type="InterPro" id="IPR003661">
    <property type="entry name" value="HisK_dim/P_dom"/>
</dbReference>
<keyword evidence="5" id="KW-0597">Phosphoprotein</keyword>
<protein>
    <recommendedName>
        <fullName evidence="3">histidine kinase</fullName>
        <ecNumber evidence="3">2.7.13.3</ecNumber>
    </recommendedName>
</protein>
<feature type="transmembrane region" description="Helical" evidence="15">
    <location>
        <begin position="416"/>
        <end position="433"/>
    </location>
</feature>
<evidence type="ECO:0000256" key="6">
    <source>
        <dbReference type="ARBA" id="ARBA00022679"/>
    </source>
</evidence>
<keyword evidence="4" id="KW-1003">Cell membrane</keyword>
<feature type="compositionally biased region" description="Basic and acidic residues" evidence="14">
    <location>
        <begin position="10"/>
        <end position="50"/>
    </location>
</feature>
<dbReference type="PROSITE" id="PS50109">
    <property type="entry name" value="HIS_KIN"/>
    <property type="match status" value="1"/>
</dbReference>
<keyword evidence="13 15" id="KW-0472">Membrane</keyword>
<reference evidence="17 18" key="1">
    <citation type="submission" date="2019-03" db="EMBL/GenBank/DDBJ databases">
        <title>Genomic Encyclopedia of Type Strains, Phase IV (KMG-IV): sequencing the most valuable type-strain genomes for metagenomic binning, comparative biology and taxonomic classification.</title>
        <authorList>
            <person name="Goeker M."/>
        </authorList>
    </citation>
    <scope>NUCLEOTIDE SEQUENCE [LARGE SCALE GENOMIC DNA]</scope>
    <source>
        <strain evidence="17 18">DSM 102940</strain>
    </source>
</reference>
<keyword evidence="9 17" id="KW-0418">Kinase</keyword>
<dbReference type="SMART" id="SM00388">
    <property type="entry name" value="HisKA"/>
    <property type="match status" value="1"/>
</dbReference>
<keyword evidence="11 15" id="KW-1133">Transmembrane helix</keyword>
<dbReference type="Pfam" id="PF00512">
    <property type="entry name" value="HisKA"/>
    <property type="match status" value="1"/>
</dbReference>
<evidence type="ECO:0000256" key="3">
    <source>
        <dbReference type="ARBA" id="ARBA00012438"/>
    </source>
</evidence>
<dbReference type="GO" id="GO:0000155">
    <property type="term" value="F:phosphorelay sensor kinase activity"/>
    <property type="evidence" value="ECO:0007669"/>
    <property type="project" value="InterPro"/>
</dbReference>
<proteinExistence type="predicted"/>
<dbReference type="InterPro" id="IPR036890">
    <property type="entry name" value="HATPase_C_sf"/>
</dbReference>
<evidence type="ECO:0000256" key="11">
    <source>
        <dbReference type="ARBA" id="ARBA00022989"/>
    </source>
</evidence>
<evidence type="ECO:0000313" key="18">
    <source>
        <dbReference type="Proteomes" id="UP000294919"/>
    </source>
</evidence>
<dbReference type="AlphaFoldDB" id="A0A4R2KWM8"/>
<feature type="transmembrane region" description="Helical" evidence="15">
    <location>
        <begin position="306"/>
        <end position="324"/>
    </location>
</feature>
<evidence type="ECO:0000259" key="16">
    <source>
        <dbReference type="PROSITE" id="PS50109"/>
    </source>
</evidence>
<gene>
    <name evidence="17" type="ORF">EV214_10664</name>
</gene>
<evidence type="ECO:0000313" key="17">
    <source>
        <dbReference type="EMBL" id="TCO77422.1"/>
    </source>
</evidence>
<keyword evidence="6" id="KW-0808">Transferase</keyword>
<evidence type="ECO:0000256" key="8">
    <source>
        <dbReference type="ARBA" id="ARBA00022741"/>
    </source>
</evidence>
<dbReference type="RefSeq" id="WP_243116575.1">
    <property type="nucleotide sequence ID" value="NZ_SLWV01000006.1"/>
</dbReference>
<accession>A0A4R2KWM8</accession>
<dbReference type="CDD" id="cd00082">
    <property type="entry name" value="HisKA"/>
    <property type="match status" value="1"/>
</dbReference>
<name>A0A4R2KWM8_9FIRM</name>
<dbReference type="Gene3D" id="1.10.287.130">
    <property type="match status" value="1"/>
</dbReference>
<feature type="domain" description="Histidine kinase" evidence="16">
    <location>
        <begin position="519"/>
        <end position="733"/>
    </location>
</feature>
<sequence>MDTNLNNNIEDDKNKSNHDKNHKEYEEQKQEGSTKRIKDQEIINKNEEVKENYNQEDEKEYIKENRNKEKIKKQQNKFMASAFVTILMILIFAVVSVGSYAPMRERIFNTEENVETYIQSNDFVYTLTSLTRHLKESKLEDTDWYNYRYEDLKSIKYYMHNKDQTIRISNLSDVTENALQEQIKNSQFYMHMIIDGKGNPKIESSLNDKFNKAAFIDGLNLRNEKKLEYANLDILYVVPKNLESYQDIFIYNMKNFHMLSYGIFILAIGAVSIIILSIMAFSIPYDLQRRISICRLFNKMFLELKGLIWIGLIGCVCMGGEYFFNNGIDGWSSFMDMIYYINRYFYMIGIPITFILYLLIYLSIVYIKNIYYTGFKKGFIENSIFGKICFYFLKKSKIFFQDIMKIDVKKDIHKKLLIVLGINLTALWIIALFGPFGLFLGIVYTVFLFQYLLKFILKIKALNDASSKLAQGDFDIIFNEDMGIFTSICENLNNIKDGFKVAIDKEIKSQQMKTELISNVSHDLKTPLTSIITYVDLLKNEKITDDKQKEYIGILDRKSKRLKVLIEDLFEASKASSGNIDLHLEKVDVIALFRQTLGELEEKINQSTLQMKMNLSENKVICELDGRRTYRVFENIMSNILKYALPYSRVYVDVLEAEKEVSFIFKNISAYEMNFDPTEITERFARGDKSRNTEGSGLGLAIAKSIMQLQNGELTIVIDGDLFKLTISFPKVKNK</sequence>
<dbReference type="SUPFAM" id="SSF55874">
    <property type="entry name" value="ATPase domain of HSP90 chaperone/DNA topoisomerase II/histidine kinase"/>
    <property type="match status" value="1"/>
</dbReference>
<evidence type="ECO:0000256" key="1">
    <source>
        <dbReference type="ARBA" id="ARBA00000085"/>
    </source>
</evidence>
<dbReference type="Proteomes" id="UP000294919">
    <property type="component" value="Unassembled WGS sequence"/>
</dbReference>
<dbReference type="FunFam" id="1.10.287.130:FF:000008">
    <property type="entry name" value="Two-component sensor histidine kinase"/>
    <property type="match status" value="1"/>
</dbReference>
<evidence type="ECO:0000256" key="13">
    <source>
        <dbReference type="ARBA" id="ARBA00023136"/>
    </source>
</evidence>
<feature type="region of interest" description="Disordered" evidence="14">
    <location>
        <begin position="1"/>
        <end position="50"/>
    </location>
</feature>
<feature type="transmembrane region" description="Helical" evidence="15">
    <location>
        <begin position="344"/>
        <end position="367"/>
    </location>
</feature>
<comment type="catalytic activity">
    <reaction evidence="1">
        <text>ATP + protein L-histidine = ADP + protein N-phospho-L-histidine.</text>
        <dbReference type="EC" id="2.7.13.3"/>
    </reaction>
</comment>
<evidence type="ECO:0000256" key="15">
    <source>
        <dbReference type="SAM" id="Phobius"/>
    </source>
</evidence>
<dbReference type="InterPro" id="IPR003594">
    <property type="entry name" value="HATPase_dom"/>
</dbReference>